<accession>A0A2S3R8S5</accession>
<proteinExistence type="predicted"/>
<dbReference type="RefSeq" id="WP_047111496.1">
    <property type="nucleotide sequence ID" value="NZ_AP026553.1"/>
</dbReference>
<gene>
    <name evidence="1" type="ORF">CRN52_00485</name>
</gene>
<protein>
    <submittedName>
        <fullName evidence="1">Oxidoreductase</fullName>
    </submittedName>
</protein>
<evidence type="ECO:0000313" key="1">
    <source>
        <dbReference type="EMBL" id="POB50085.1"/>
    </source>
</evidence>
<organism evidence="1 2">
    <name type="scientific">Vibrio vulnificus</name>
    <dbReference type="NCBI Taxonomy" id="672"/>
    <lineage>
        <taxon>Bacteria</taxon>
        <taxon>Pseudomonadati</taxon>
        <taxon>Pseudomonadota</taxon>
        <taxon>Gammaproteobacteria</taxon>
        <taxon>Vibrionales</taxon>
        <taxon>Vibrionaceae</taxon>
        <taxon>Vibrio</taxon>
    </lineage>
</organism>
<dbReference type="AlphaFoldDB" id="A0A2S3R8S5"/>
<dbReference type="SUPFAM" id="SSF56524">
    <property type="entry name" value="Oxidoreductase molybdopterin-binding domain"/>
    <property type="match status" value="1"/>
</dbReference>
<name>A0A2S3R8S5_VIBVL</name>
<evidence type="ECO:0000313" key="2">
    <source>
        <dbReference type="Proteomes" id="UP000237466"/>
    </source>
</evidence>
<dbReference type="Gene3D" id="3.90.420.10">
    <property type="entry name" value="Oxidoreductase, molybdopterin-binding domain"/>
    <property type="match status" value="1"/>
</dbReference>
<comment type="caution">
    <text evidence="1">The sequence shown here is derived from an EMBL/GenBank/DDBJ whole genome shotgun (WGS) entry which is preliminary data.</text>
</comment>
<reference evidence="1 2" key="1">
    <citation type="journal article" date="2018" name="Front. Microbiol.">
        <title>Phylogeny of Vibrio vulnificus from the Analysis of the Core-Genome: Implications for Intra-Species Taxonomy.</title>
        <authorList>
            <person name="Roig F.J."/>
            <person name="Gonzalez-Candelas F."/>
            <person name="Sanjuan E."/>
            <person name="Fouz B."/>
            <person name="Feil E.J."/>
            <person name="Llorens C."/>
            <person name="Baker-Austin C."/>
            <person name="Oliver J.D."/>
            <person name="Danin-Poleg Y."/>
            <person name="Gibas C.J."/>
            <person name="Kashi Y."/>
            <person name="Gulig P.A."/>
            <person name="Morrison S.S."/>
            <person name="Amaro C."/>
        </authorList>
    </citation>
    <scope>NUCLEOTIDE SEQUENCE [LARGE SCALE GENOMIC DNA]</scope>
    <source>
        <strain evidence="1 2">CECT4608</strain>
    </source>
</reference>
<dbReference type="EMBL" id="PDGH01000008">
    <property type="protein sequence ID" value="POB50085.1"/>
    <property type="molecule type" value="Genomic_DNA"/>
</dbReference>
<sequence length="153" mass="17765">MKYLALVWGLLIAPQVYSYNLQMDIPHAPTVVLTVQDLEQMEATQYTTMLPWLSAPATFTGVKLSTLLSQQYGFIPNRVTLRALNDYAADIDLSDIEKYQPIVAYWQDGKPMRVRDKGPFWLIYPQSSFPKELNIERYHSQMVWQLKQIHIAK</sequence>
<dbReference type="Proteomes" id="UP000237466">
    <property type="component" value="Unassembled WGS sequence"/>
</dbReference>
<dbReference type="InterPro" id="IPR036374">
    <property type="entry name" value="OxRdtase_Mopterin-bd_sf"/>
</dbReference>